<reference evidence="5" key="1">
    <citation type="submission" date="2016-10" db="EMBL/GenBank/DDBJ databases">
        <authorList>
            <person name="Varghese N."/>
            <person name="Submissions S."/>
        </authorList>
    </citation>
    <scope>NUCLEOTIDE SEQUENCE [LARGE SCALE GENOMIC DNA]</scope>
    <source>
        <strain evidence="5">ATCC 25963</strain>
    </source>
</reference>
<dbReference type="AlphaFoldDB" id="A0A1I1W546"/>
<comment type="similarity">
    <text evidence="1">Belongs to the Skp family.</text>
</comment>
<organism evidence="4 5">
    <name type="scientific">Nannocystis exedens</name>
    <dbReference type="NCBI Taxonomy" id="54"/>
    <lineage>
        <taxon>Bacteria</taxon>
        <taxon>Pseudomonadati</taxon>
        <taxon>Myxococcota</taxon>
        <taxon>Polyangia</taxon>
        <taxon>Nannocystales</taxon>
        <taxon>Nannocystaceae</taxon>
        <taxon>Nannocystis</taxon>
    </lineage>
</organism>
<dbReference type="GO" id="GO:0005829">
    <property type="term" value="C:cytosol"/>
    <property type="evidence" value="ECO:0007669"/>
    <property type="project" value="TreeGrafter"/>
</dbReference>
<dbReference type="GO" id="GO:0050821">
    <property type="term" value="P:protein stabilization"/>
    <property type="evidence" value="ECO:0007669"/>
    <property type="project" value="TreeGrafter"/>
</dbReference>
<dbReference type="PANTHER" id="PTHR35089">
    <property type="entry name" value="CHAPERONE PROTEIN SKP"/>
    <property type="match status" value="1"/>
</dbReference>
<dbReference type="Gene3D" id="3.30.910.20">
    <property type="entry name" value="Skp domain"/>
    <property type="match status" value="1"/>
</dbReference>
<sequence>MTAGVLGASTVAAAPAATLNALKQVALVDLQRCLLETTQGTKGKKDLESVFAKGQSQLDKKTEDLKKKYEDLMAKRAMLSDEEIAKRQQELVVKDQELQQLYAQLQEDVATKEAQLTEKIYKNVAAIVKDIAAEEGLQIVLVRSPATVLYANPKLDITNRVIVAYDKKHK</sequence>
<dbReference type="GO" id="GO:0051082">
    <property type="term" value="F:unfolded protein binding"/>
    <property type="evidence" value="ECO:0007669"/>
    <property type="project" value="InterPro"/>
</dbReference>
<dbReference type="InterPro" id="IPR024930">
    <property type="entry name" value="Skp_dom_sf"/>
</dbReference>
<gene>
    <name evidence="4" type="ORF">SAMN02745121_02102</name>
</gene>
<accession>A0A1I1W546</accession>
<evidence type="ECO:0000313" key="5">
    <source>
        <dbReference type="Proteomes" id="UP000199400"/>
    </source>
</evidence>
<protein>
    <submittedName>
        <fullName evidence="4">Periplasmic chaperone for outer membrane proteins Skp</fullName>
    </submittedName>
</protein>
<proteinExistence type="inferred from homology"/>
<dbReference type="Proteomes" id="UP000199400">
    <property type="component" value="Unassembled WGS sequence"/>
</dbReference>
<evidence type="ECO:0000256" key="1">
    <source>
        <dbReference type="ARBA" id="ARBA00009091"/>
    </source>
</evidence>
<name>A0A1I1W546_9BACT</name>
<evidence type="ECO:0000313" key="4">
    <source>
        <dbReference type="EMBL" id="SFD90386.1"/>
    </source>
</evidence>
<keyword evidence="5" id="KW-1185">Reference proteome</keyword>
<feature type="coiled-coil region" evidence="3">
    <location>
        <begin position="55"/>
        <end position="115"/>
    </location>
</feature>
<dbReference type="SUPFAM" id="SSF111384">
    <property type="entry name" value="OmpH-like"/>
    <property type="match status" value="1"/>
</dbReference>
<dbReference type="Pfam" id="PF03938">
    <property type="entry name" value="OmpH"/>
    <property type="match status" value="1"/>
</dbReference>
<keyword evidence="2" id="KW-0732">Signal</keyword>
<keyword evidence="3" id="KW-0175">Coiled coil</keyword>
<evidence type="ECO:0000256" key="2">
    <source>
        <dbReference type="ARBA" id="ARBA00022729"/>
    </source>
</evidence>
<dbReference type="EMBL" id="FOMX01000006">
    <property type="protein sequence ID" value="SFD90386.1"/>
    <property type="molecule type" value="Genomic_DNA"/>
</dbReference>
<dbReference type="InterPro" id="IPR005632">
    <property type="entry name" value="Chaperone_Skp"/>
</dbReference>
<evidence type="ECO:0000256" key="3">
    <source>
        <dbReference type="SAM" id="Coils"/>
    </source>
</evidence>
<dbReference type="PANTHER" id="PTHR35089:SF1">
    <property type="entry name" value="CHAPERONE PROTEIN SKP"/>
    <property type="match status" value="1"/>
</dbReference>
<dbReference type="STRING" id="54.SAMN02745121_02102"/>
<dbReference type="SMART" id="SM00935">
    <property type="entry name" value="OmpH"/>
    <property type="match status" value="1"/>
</dbReference>